<dbReference type="GO" id="GO:0015093">
    <property type="term" value="F:ferrous iron transmembrane transporter activity"/>
    <property type="evidence" value="ECO:0007669"/>
    <property type="project" value="TreeGrafter"/>
</dbReference>
<dbReference type="InterPro" id="IPR027469">
    <property type="entry name" value="Cation_efflux_TMD_sf"/>
</dbReference>
<accession>A0A4Q1JM52</accession>
<feature type="transmembrane region" description="Helical" evidence="7">
    <location>
        <begin position="115"/>
        <end position="132"/>
    </location>
</feature>
<organism evidence="10 11">
    <name type="scientific">Ancylomarina salipaludis</name>
    <dbReference type="NCBI Taxonomy" id="2501299"/>
    <lineage>
        <taxon>Bacteria</taxon>
        <taxon>Pseudomonadati</taxon>
        <taxon>Bacteroidota</taxon>
        <taxon>Bacteroidia</taxon>
        <taxon>Marinilabiliales</taxon>
        <taxon>Marinifilaceae</taxon>
        <taxon>Ancylomarina</taxon>
    </lineage>
</organism>
<gene>
    <name evidence="10" type="ORF">EO244_07135</name>
</gene>
<dbReference type="InterPro" id="IPR050291">
    <property type="entry name" value="CDF_Transporter"/>
</dbReference>
<comment type="caution">
    <text evidence="10">The sequence shown here is derived from an EMBL/GenBank/DDBJ whole genome shotgun (WGS) entry which is preliminary data.</text>
</comment>
<dbReference type="OrthoDB" id="9806522at2"/>
<dbReference type="Proteomes" id="UP000289703">
    <property type="component" value="Unassembled WGS sequence"/>
</dbReference>
<evidence type="ECO:0000256" key="7">
    <source>
        <dbReference type="SAM" id="Phobius"/>
    </source>
</evidence>
<evidence type="ECO:0000256" key="5">
    <source>
        <dbReference type="ARBA" id="ARBA00022989"/>
    </source>
</evidence>
<dbReference type="Gene3D" id="1.20.1510.10">
    <property type="entry name" value="Cation efflux protein transmembrane domain"/>
    <property type="match status" value="1"/>
</dbReference>
<proteinExistence type="inferred from homology"/>
<dbReference type="SUPFAM" id="SSF160240">
    <property type="entry name" value="Cation efflux protein cytoplasmic domain-like"/>
    <property type="match status" value="1"/>
</dbReference>
<comment type="similarity">
    <text evidence="2">Belongs to the cation diffusion facilitator (CDF) transporter (TC 2.A.4) family.</text>
</comment>
<dbReference type="AlphaFoldDB" id="A0A4Q1JM52"/>
<name>A0A4Q1JM52_9BACT</name>
<feature type="transmembrane region" description="Helical" evidence="7">
    <location>
        <begin position="177"/>
        <end position="197"/>
    </location>
</feature>
<evidence type="ECO:0000259" key="8">
    <source>
        <dbReference type="Pfam" id="PF01545"/>
    </source>
</evidence>
<dbReference type="Pfam" id="PF16916">
    <property type="entry name" value="ZT_dimer"/>
    <property type="match status" value="1"/>
</dbReference>
<dbReference type="SUPFAM" id="SSF161111">
    <property type="entry name" value="Cation efflux protein transmembrane domain-like"/>
    <property type="match status" value="1"/>
</dbReference>
<dbReference type="NCBIfam" id="TIGR01297">
    <property type="entry name" value="CDF"/>
    <property type="match status" value="1"/>
</dbReference>
<reference evidence="10 11" key="1">
    <citation type="submission" date="2019-01" db="EMBL/GenBank/DDBJ databases">
        <title>Ancylomarina salipaludis sp. nov., isolated from a salt marsh.</title>
        <authorList>
            <person name="Yoon J.-H."/>
        </authorList>
    </citation>
    <scope>NUCLEOTIDE SEQUENCE [LARGE SCALE GENOMIC DNA]</scope>
    <source>
        <strain evidence="10 11">SHSM-M15</strain>
    </source>
</reference>
<dbReference type="GO" id="GO:0005886">
    <property type="term" value="C:plasma membrane"/>
    <property type="evidence" value="ECO:0007669"/>
    <property type="project" value="TreeGrafter"/>
</dbReference>
<dbReference type="FunFam" id="1.20.1510.10:FF:000006">
    <property type="entry name" value="Divalent cation efflux transporter"/>
    <property type="match status" value="1"/>
</dbReference>
<keyword evidence="4 7" id="KW-0812">Transmembrane</keyword>
<evidence type="ECO:0000256" key="4">
    <source>
        <dbReference type="ARBA" id="ARBA00022692"/>
    </source>
</evidence>
<dbReference type="Pfam" id="PF01545">
    <property type="entry name" value="Cation_efflux"/>
    <property type="match status" value="1"/>
</dbReference>
<keyword evidence="11" id="KW-1185">Reference proteome</keyword>
<keyword evidence="3" id="KW-0813">Transport</keyword>
<feature type="transmembrane region" description="Helical" evidence="7">
    <location>
        <begin position="12"/>
        <end position="34"/>
    </location>
</feature>
<dbReference type="RefSeq" id="WP_129253968.1">
    <property type="nucleotide sequence ID" value="NZ_SAXA01000005.1"/>
</dbReference>
<evidence type="ECO:0000313" key="10">
    <source>
        <dbReference type="EMBL" id="RXQ95629.1"/>
    </source>
</evidence>
<feature type="domain" description="Cation efflux protein transmembrane" evidence="8">
    <location>
        <begin position="15"/>
        <end position="208"/>
    </location>
</feature>
<dbReference type="Gene3D" id="3.30.70.1350">
    <property type="entry name" value="Cation efflux protein, cytoplasmic domain"/>
    <property type="match status" value="1"/>
</dbReference>
<evidence type="ECO:0000256" key="2">
    <source>
        <dbReference type="ARBA" id="ARBA00008114"/>
    </source>
</evidence>
<dbReference type="InterPro" id="IPR027470">
    <property type="entry name" value="Cation_efflux_CTD"/>
</dbReference>
<dbReference type="GO" id="GO:0015086">
    <property type="term" value="F:cadmium ion transmembrane transporter activity"/>
    <property type="evidence" value="ECO:0007669"/>
    <property type="project" value="TreeGrafter"/>
</dbReference>
<feature type="domain" description="Cation efflux protein cytoplasmic" evidence="9">
    <location>
        <begin position="212"/>
        <end position="288"/>
    </location>
</feature>
<evidence type="ECO:0000259" key="9">
    <source>
        <dbReference type="Pfam" id="PF16916"/>
    </source>
</evidence>
<evidence type="ECO:0000313" key="11">
    <source>
        <dbReference type="Proteomes" id="UP000289703"/>
    </source>
</evidence>
<feature type="transmembrane region" description="Helical" evidence="7">
    <location>
        <begin position="153"/>
        <end position="171"/>
    </location>
</feature>
<dbReference type="InterPro" id="IPR002524">
    <property type="entry name" value="Cation_efflux"/>
</dbReference>
<dbReference type="PANTHER" id="PTHR43840:SF15">
    <property type="entry name" value="MITOCHONDRIAL METAL TRANSPORTER 1-RELATED"/>
    <property type="match status" value="1"/>
</dbReference>
<dbReference type="InterPro" id="IPR036837">
    <property type="entry name" value="Cation_efflux_CTD_sf"/>
</dbReference>
<feature type="transmembrane region" description="Helical" evidence="7">
    <location>
        <begin position="82"/>
        <end position="103"/>
    </location>
</feature>
<comment type="subcellular location">
    <subcellularLocation>
        <location evidence="1">Membrane</location>
        <topology evidence="1">Multi-pass membrane protein</topology>
    </subcellularLocation>
</comment>
<keyword evidence="5 7" id="KW-1133">Transmembrane helix</keyword>
<dbReference type="EMBL" id="SAXA01000005">
    <property type="protein sequence ID" value="RXQ95629.1"/>
    <property type="molecule type" value="Genomic_DNA"/>
</dbReference>
<sequence>MDIESARKEKNRVAFFSVVAAILLTSFKLVVGLLTGSLGILSEALHSALDFIAAVITWFAVRLSDKPADSDHHYGHGKIENLSALIETFLLLITCVWIIYEAVSRLYSGETHIEVNKWSYIVVITSIVIDVSRSRALMRVAKKYNSQALEADALHFSTDIWSSLVVLFGLICANFGVFIADSIAALIVASIVIYISYKLGQRSINVLLDRVPEETYQKIVLILDDLTEIECYHDLKVRAAGAEFFVELNIHVSPKLSILQSHDIAHFIEDKIKAEILRCHVHVHIEPEDRLDLSEKNKDIEL</sequence>
<evidence type="ECO:0000256" key="3">
    <source>
        <dbReference type="ARBA" id="ARBA00022448"/>
    </source>
</evidence>
<dbReference type="GO" id="GO:0015341">
    <property type="term" value="F:zinc efflux antiporter activity"/>
    <property type="evidence" value="ECO:0007669"/>
    <property type="project" value="TreeGrafter"/>
</dbReference>
<dbReference type="PANTHER" id="PTHR43840">
    <property type="entry name" value="MITOCHONDRIAL METAL TRANSPORTER 1-RELATED"/>
    <property type="match status" value="1"/>
</dbReference>
<evidence type="ECO:0000256" key="1">
    <source>
        <dbReference type="ARBA" id="ARBA00004141"/>
    </source>
</evidence>
<dbReference type="GO" id="GO:0006882">
    <property type="term" value="P:intracellular zinc ion homeostasis"/>
    <property type="evidence" value="ECO:0007669"/>
    <property type="project" value="TreeGrafter"/>
</dbReference>
<feature type="transmembrane region" description="Helical" evidence="7">
    <location>
        <begin position="40"/>
        <end position="61"/>
    </location>
</feature>
<dbReference type="InterPro" id="IPR058533">
    <property type="entry name" value="Cation_efflux_TM"/>
</dbReference>
<keyword evidence="6 7" id="KW-0472">Membrane</keyword>
<evidence type="ECO:0000256" key="6">
    <source>
        <dbReference type="ARBA" id="ARBA00023136"/>
    </source>
</evidence>
<protein>
    <submittedName>
        <fullName evidence="10">Cation transporter</fullName>
    </submittedName>
</protein>